<proteinExistence type="predicted"/>
<dbReference type="Proteomes" id="UP000191820">
    <property type="component" value="Chromosome"/>
</dbReference>
<protein>
    <submittedName>
        <fullName evidence="1">Uncharacterized protein</fullName>
    </submittedName>
</protein>
<accession>A0ABM6JMH5</accession>
<dbReference type="EMBL" id="CP020472">
    <property type="protein sequence ID" value="ARD22775.1"/>
    <property type="molecule type" value="Genomic_DNA"/>
</dbReference>
<organism evidence="1 2">
    <name type="scientific">Shewanella japonica</name>
    <dbReference type="NCBI Taxonomy" id="93973"/>
    <lineage>
        <taxon>Bacteria</taxon>
        <taxon>Pseudomonadati</taxon>
        <taxon>Pseudomonadota</taxon>
        <taxon>Gammaproteobacteria</taxon>
        <taxon>Alteromonadales</taxon>
        <taxon>Shewanellaceae</taxon>
        <taxon>Shewanella</taxon>
    </lineage>
</organism>
<sequence length="127" mass="14762">MQLESPHIPLGISLDEGLKILESFSSEIEKRTDKEGEFYKIVFDNWECGFYERNGIVTSTWYNDSAGRETEEGINSKVNRYLNRYGEINDWEAGINNGWIQFFINHTSGVNMAYGLHKDVIRFNSIR</sequence>
<reference evidence="1 2" key="1">
    <citation type="submission" date="2017-03" db="EMBL/GenBank/DDBJ databases">
        <title>Genome sequencing of Shewanella japonica KCTC 22435.</title>
        <authorList>
            <person name="Kim K.M."/>
        </authorList>
    </citation>
    <scope>NUCLEOTIDE SEQUENCE [LARGE SCALE GENOMIC DNA]</scope>
    <source>
        <strain evidence="1 2">KCTC 22435</strain>
    </source>
</reference>
<evidence type="ECO:0000313" key="1">
    <source>
        <dbReference type="EMBL" id="ARD22775.1"/>
    </source>
</evidence>
<gene>
    <name evidence="1" type="ORF">SJ2017_2485</name>
</gene>
<name>A0ABM6JMH5_9GAMM</name>
<keyword evidence="2" id="KW-1185">Reference proteome</keyword>
<dbReference type="RefSeq" id="WP_080915991.1">
    <property type="nucleotide sequence ID" value="NZ_CP020472.1"/>
</dbReference>
<evidence type="ECO:0000313" key="2">
    <source>
        <dbReference type="Proteomes" id="UP000191820"/>
    </source>
</evidence>